<accession>A0A9Q0N0Z5</accession>
<proteinExistence type="predicted"/>
<evidence type="ECO:0000313" key="2">
    <source>
        <dbReference type="Proteomes" id="UP001151699"/>
    </source>
</evidence>
<protein>
    <submittedName>
        <fullName evidence="1">Uncharacterized protein</fullName>
    </submittedName>
</protein>
<sequence length="83" mass="9154">MWAITSSVPKHSCHVTISPLSVDIQKFVVPTGDRNSTHNTHINVVVGGCISPEGTFLCPKLQFTSKYNLERIYLDGLVSLKIL</sequence>
<dbReference type="AlphaFoldDB" id="A0A9Q0N0Z5"/>
<name>A0A9Q0N0Z5_9DIPT</name>
<dbReference type="Proteomes" id="UP001151699">
    <property type="component" value="Chromosome B"/>
</dbReference>
<reference evidence="1" key="1">
    <citation type="submission" date="2022-07" db="EMBL/GenBank/DDBJ databases">
        <authorList>
            <person name="Trinca V."/>
            <person name="Uliana J.V.C."/>
            <person name="Torres T.T."/>
            <person name="Ward R.J."/>
            <person name="Monesi N."/>
        </authorList>
    </citation>
    <scope>NUCLEOTIDE SEQUENCE</scope>
    <source>
        <strain evidence="1">HSMRA1968</strain>
        <tissue evidence="1">Whole embryos</tissue>
    </source>
</reference>
<evidence type="ECO:0000313" key="1">
    <source>
        <dbReference type="EMBL" id="KAJ6641630.1"/>
    </source>
</evidence>
<organism evidence="1 2">
    <name type="scientific">Pseudolycoriella hygida</name>
    <dbReference type="NCBI Taxonomy" id="35572"/>
    <lineage>
        <taxon>Eukaryota</taxon>
        <taxon>Metazoa</taxon>
        <taxon>Ecdysozoa</taxon>
        <taxon>Arthropoda</taxon>
        <taxon>Hexapoda</taxon>
        <taxon>Insecta</taxon>
        <taxon>Pterygota</taxon>
        <taxon>Neoptera</taxon>
        <taxon>Endopterygota</taxon>
        <taxon>Diptera</taxon>
        <taxon>Nematocera</taxon>
        <taxon>Sciaroidea</taxon>
        <taxon>Sciaridae</taxon>
        <taxon>Pseudolycoriella</taxon>
    </lineage>
</organism>
<dbReference type="EMBL" id="WJQU01000002">
    <property type="protein sequence ID" value="KAJ6641630.1"/>
    <property type="molecule type" value="Genomic_DNA"/>
</dbReference>
<comment type="caution">
    <text evidence="1">The sequence shown here is derived from an EMBL/GenBank/DDBJ whole genome shotgun (WGS) entry which is preliminary data.</text>
</comment>
<keyword evidence="2" id="KW-1185">Reference proteome</keyword>
<gene>
    <name evidence="1" type="ORF">Bhyg_06570</name>
</gene>